<keyword evidence="6 7" id="KW-0998">Cell outer membrane</keyword>
<keyword evidence="3 7" id="KW-1134">Transmembrane beta strand</keyword>
<evidence type="ECO:0000259" key="10">
    <source>
        <dbReference type="Pfam" id="PF07715"/>
    </source>
</evidence>
<keyword evidence="5 7" id="KW-0472">Membrane</keyword>
<keyword evidence="2 7" id="KW-0813">Transport</keyword>
<feature type="signal peptide" evidence="9">
    <location>
        <begin position="1"/>
        <end position="22"/>
    </location>
</feature>
<accession>A0ABX0HBZ2</accession>
<evidence type="ECO:0000313" key="11">
    <source>
        <dbReference type="EMBL" id="NHE59391.1"/>
    </source>
</evidence>
<dbReference type="Pfam" id="PF07715">
    <property type="entry name" value="Plug"/>
    <property type="match status" value="1"/>
</dbReference>
<dbReference type="InterPro" id="IPR039426">
    <property type="entry name" value="TonB-dep_rcpt-like"/>
</dbReference>
<feature type="region of interest" description="Disordered" evidence="8">
    <location>
        <begin position="498"/>
        <end position="520"/>
    </location>
</feature>
<feature type="compositionally biased region" description="Polar residues" evidence="8">
    <location>
        <begin position="498"/>
        <end position="507"/>
    </location>
</feature>
<evidence type="ECO:0000256" key="8">
    <source>
        <dbReference type="SAM" id="MobiDB-lite"/>
    </source>
</evidence>
<organism evidence="11 12">
    <name type="scientific">Cyclobacterium plantarum</name>
    <dbReference type="NCBI Taxonomy" id="2716263"/>
    <lineage>
        <taxon>Bacteria</taxon>
        <taxon>Pseudomonadati</taxon>
        <taxon>Bacteroidota</taxon>
        <taxon>Cytophagia</taxon>
        <taxon>Cytophagales</taxon>
        <taxon>Cyclobacteriaceae</taxon>
        <taxon>Cyclobacterium</taxon>
    </lineage>
</organism>
<dbReference type="SUPFAM" id="SSF56935">
    <property type="entry name" value="Porins"/>
    <property type="match status" value="1"/>
</dbReference>
<evidence type="ECO:0000256" key="2">
    <source>
        <dbReference type="ARBA" id="ARBA00022448"/>
    </source>
</evidence>
<dbReference type="NCBIfam" id="TIGR04057">
    <property type="entry name" value="SusC_RagA_signa"/>
    <property type="match status" value="1"/>
</dbReference>
<dbReference type="InterPro" id="IPR012910">
    <property type="entry name" value="Plug_dom"/>
</dbReference>
<name>A0ABX0HBZ2_9BACT</name>
<dbReference type="InterPro" id="IPR008969">
    <property type="entry name" value="CarboxyPept-like_regulatory"/>
</dbReference>
<comment type="caution">
    <text evidence="11">The sequence shown here is derived from an EMBL/GenBank/DDBJ whole genome shotgun (WGS) entry which is preliminary data.</text>
</comment>
<evidence type="ECO:0000256" key="5">
    <source>
        <dbReference type="ARBA" id="ARBA00023136"/>
    </source>
</evidence>
<keyword evidence="4 7" id="KW-0812">Transmembrane</keyword>
<dbReference type="Gene3D" id="2.60.40.1120">
    <property type="entry name" value="Carboxypeptidase-like, regulatory domain"/>
    <property type="match status" value="1"/>
</dbReference>
<sequence length="1155" mass="127351">MSVKFVLYGYAFLLFTMVSVLAGTASGQVKSIDEISIPIQEGELSIQEIFKTIEDKSELRFFYYDRKVDIKQRVELTSGSAIVSDILQEVAGKTNLHFKQINNTIAVNRRPKTKNTNSSEFDDFKTVSGIVRDDSGDPLPGVTVFVEGASSGTVTDLDGRFSLETPDTGYLIFSFIGFQRERVNLEGGNDFDITLKPDDDYLQEVVVTGYGSQIKREVTGNIASVKGEDLAKVQVPSFDAALQGRAAGVQVNQGSGVPGAPSRILIRGTSSISAGSEPLIVVDGFPLTQELTGQGGINSFMSINPADIQDIQILKDAAATAIYGSRGANGVILVTTKSGKEGQSSVNFNYSYGVQEPANMVELASGSQWLRMVDQAFANDGFDRVWDPVVDGGLVSSFVDSPNQYLTREMVENVAANGGTDWLSPLWRQGSIEDVNVSATRGTEKSSYFLSFRYQDHKGLMNAQRLRTYGVRANLDFNILDNLKTGIKNNFNYFENEQGQLGGSSEANPNGGRPDRGNRGGYGAAISGAVPVLPVFMDDGSYFDPFGGRNPIVANLPSNFLDKAENYRNITNLFVDYRPLEGLSIRAEGGIDTWYTKSTYHVSDAIRISRYGEVGNTLRNNININAYATYNKKVDAHAFNLVLGAERQRRNFFRTDARAENLVSSDFNIGETGGNNVISLVTGTFPEFRIQSYFARLNYNFNEKYYAMASFRRDGASVFGRDNRYGQFPALSAGWIISEEDFASNLGPVGFLKLRASFGRTGNADIPNVLENRYVTWPAYSFGSGIIQSVIGVPDIQWEEINTYDFSLDFEAYDARLSGSFGFYQQDVKNMLLLNPIPASQGILLGNSAIWTNIGDLRNRGAEFSLNTVNIDSPGGFSWRTAFNLTLVKDKVMSLVPRLDQNNLGIVQGATITRTGNRLGTYFMAEHAFIDPDTGYEYIYEIDQDLFNETGIIEKTGETILATPAAAQQNRVELEGKSGLPTYFGGLQNTFSYKGLDLTVFFSFQGGNYLYDDNRVEVAGGSNFRADLKDRIWTPDNPDGTLPRQSYLKRTRENEPIARPGSTSLYLQDGSFIRLRNVQLSYTLPASLLSRARIKGGRVYVNATNLLTFTDYDGFDPEVANFDADRQNRNLRQGFIGGNPFPQLRTITGGVSFTF</sequence>
<dbReference type="InterPro" id="IPR023996">
    <property type="entry name" value="TonB-dep_OMP_SusC/RagA"/>
</dbReference>
<dbReference type="Proteomes" id="UP000649799">
    <property type="component" value="Unassembled WGS sequence"/>
</dbReference>
<feature type="chain" id="PRO_5046521358" evidence="9">
    <location>
        <begin position="23"/>
        <end position="1155"/>
    </location>
</feature>
<dbReference type="InterPro" id="IPR036942">
    <property type="entry name" value="Beta-barrel_TonB_sf"/>
</dbReference>
<evidence type="ECO:0000256" key="7">
    <source>
        <dbReference type="PROSITE-ProRule" id="PRU01360"/>
    </source>
</evidence>
<evidence type="ECO:0000256" key="3">
    <source>
        <dbReference type="ARBA" id="ARBA00022452"/>
    </source>
</evidence>
<dbReference type="Gene3D" id="2.170.130.10">
    <property type="entry name" value="TonB-dependent receptor, plug domain"/>
    <property type="match status" value="1"/>
</dbReference>
<gene>
    <name evidence="11" type="ORF">G9Q97_21475</name>
</gene>
<evidence type="ECO:0000256" key="6">
    <source>
        <dbReference type="ARBA" id="ARBA00023237"/>
    </source>
</evidence>
<evidence type="ECO:0000313" key="12">
    <source>
        <dbReference type="Proteomes" id="UP000649799"/>
    </source>
</evidence>
<evidence type="ECO:0000256" key="4">
    <source>
        <dbReference type="ARBA" id="ARBA00022692"/>
    </source>
</evidence>
<dbReference type="Gene3D" id="2.40.170.20">
    <property type="entry name" value="TonB-dependent receptor, beta-barrel domain"/>
    <property type="match status" value="1"/>
</dbReference>
<comment type="subcellular location">
    <subcellularLocation>
        <location evidence="1 7">Cell outer membrane</location>
        <topology evidence="1 7">Multi-pass membrane protein</topology>
    </subcellularLocation>
</comment>
<keyword evidence="9" id="KW-0732">Signal</keyword>
<evidence type="ECO:0000256" key="9">
    <source>
        <dbReference type="SAM" id="SignalP"/>
    </source>
</evidence>
<dbReference type="EMBL" id="JAANYN010000012">
    <property type="protein sequence ID" value="NHE59391.1"/>
    <property type="molecule type" value="Genomic_DNA"/>
</dbReference>
<keyword evidence="11" id="KW-0675">Receptor</keyword>
<comment type="similarity">
    <text evidence="7">Belongs to the TonB-dependent receptor family.</text>
</comment>
<feature type="domain" description="TonB-dependent receptor plug" evidence="10">
    <location>
        <begin position="215"/>
        <end position="331"/>
    </location>
</feature>
<dbReference type="NCBIfam" id="TIGR04056">
    <property type="entry name" value="OMP_RagA_SusC"/>
    <property type="match status" value="1"/>
</dbReference>
<reference evidence="11 12" key="1">
    <citation type="submission" date="2020-03" db="EMBL/GenBank/DDBJ databases">
        <title>Cyclobacterium plantarum sp. nov., a marine bacterium isolated from a coastal-marine wetland.</title>
        <authorList>
            <person name="Sanchez-Porro C."/>
            <person name="Ventosa A."/>
            <person name="Amoozegar M."/>
        </authorList>
    </citation>
    <scope>NUCLEOTIDE SEQUENCE [LARGE SCALE GENOMIC DNA]</scope>
    <source>
        <strain evidence="11 12">GBPx2</strain>
    </source>
</reference>
<dbReference type="InterPro" id="IPR037066">
    <property type="entry name" value="Plug_dom_sf"/>
</dbReference>
<protein>
    <submittedName>
        <fullName evidence="11">TonB-dependent receptor</fullName>
    </submittedName>
</protein>
<dbReference type="InterPro" id="IPR023997">
    <property type="entry name" value="TonB-dep_OMP_SusC/RagA_CS"/>
</dbReference>
<dbReference type="Pfam" id="PF13715">
    <property type="entry name" value="CarbopepD_reg_2"/>
    <property type="match status" value="1"/>
</dbReference>
<dbReference type="SUPFAM" id="SSF49464">
    <property type="entry name" value="Carboxypeptidase regulatory domain-like"/>
    <property type="match status" value="1"/>
</dbReference>
<proteinExistence type="inferred from homology"/>
<keyword evidence="12" id="KW-1185">Reference proteome</keyword>
<dbReference type="RefSeq" id="WP_166150746.1">
    <property type="nucleotide sequence ID" value="NZ_JAANYN010000012.1"/>
</dbReference>
<dbReference type="PROSITE" id="PS52016">
    <property type="entry name" value="TONB_DEPENDENT_REC_3"/>
    <property type="match status" value="1"/>
</dbReference>
<evidence type="ECO:0000256" key="1">
    <source>
        <dbReference type="ARBA" id="ARBA00004571"/>
    </source>
</evidence>